<dbReference type="FunFam" id="3.30.160.60:FF:000478">
    <property type="entry name" value="Zinc finger protein 133"/>
    <property type="match status" value="1"/>
</dbReference>
<feature type="domain" description="SCAN box" evidence="15">
    <location>
        <begin position="48"/>
        <end position="124"/>
    </location>
</feature>
<feature type="domain" description="C2H2-type" evidence="14">
    <location>
        <begin position="1559"/>
        <end position="1586"/>
    </location>
</feature>
<feature type="domain" description="KRAB" evidence="16">
    <location>
        <begin position="206"/>
        <end position="278"/>
    </location>
</feature>
<dbReference type="RefSeq" id="XP_054832592.1">
    <property type="nucleotide sequence ID" value="XM_054976617.1"/>
</dbReference>
<proteinExistence type="inferred from homology"/>
<keyword evidence="3" id="KW-0597">Phosphoprotein</keyword>
<feature type="domain" description="C2H2-type" evidence="14">
    <location>
        <begin position="574"/>
        <end position="601"/>
    </location>
</feature>
<dbReference type="SMART" id="SM00431">
    <property type="entry name" value="SCAN"/>
    <property type="match status" value="3"/>
</dbReference>
<dbReference type="Pfam" id="PF02023">
    <property type="entry name" value="SCAN"/>
    <property type="match status" value="3"/>
</dbReference>
<feature type="domain" description="C2H2-type" evidence="14">
    <location>
        <begin position="546"/>
        <end position="573"/>
    </location>
</feature>
<dbReference type="InterPro" id="IPR013087">
    <property type="entry name" value="Znf_C2H2_type"/>
</dbReference>
<evidence type="ECO:0000256" key="11">
    <source>
        <dbReference type="ARBA" id="ARBA00023242"/>
    </source>
</evidence>
<feature type="domain" description="SCAN box" evidence="15">
    <location>
        <begin position="840"/>
        <end position="918"/>
    </location>
</feature>
<feature type="domain" description="C2H2-type" evidence="14">
    <location>
        <begin position="1363"/>
        <end position="1390"/>
    </location>
</feature>
<evidence type="ECO:0000259" key="15">
    <source>
        <dbReference type="PROSITE" id="PS50804"/>
    </source>
</evidence>
<dbReference type="FunFam" id="3.30.160.60:FF:001498">
    <property type="entry name" value="Zinc finger protein 404"/>
    <property type="match status" value="1"/>
</dbReference>
<keyword evidence="10" id="KW-0804">Transcription</keyword>
<dbReference type="FunFam" id="3.30.160.60:FF:000056">
    <property type="entry name" value="Zinc finger and SCAN domain-containing 20"/>
    <property type="match status" value="1"/>
</dbReference>
<dbReference type="KEGG" id="emc:129327865"/>
<dbReference type="InterPro" id="IPR036236">
    <property type="entry name" value="Znf_C2H2_sf"/>
</dbReference>
<feature type="domain" description="C2H2-type" evidence="14">
    <location>
        <begin position="1503"/>
        <end position="1530"/>
    </location>
</feature>
<dbReference type="SMART" id="SM00349">
    <property type="entry name" value="KRAB"/>
    <property type="match status" value="2"/>
</dbReference>
<dbReference type="Gene3D" id="6.10.140.140">
    <property type="match status" value="2"/>
</dbReference>
<keyword evidence="17" id="KW-1185">Reference proteome</keyword>
<dbReference type="Pfam" id="PF00096">
    <property type="entry name" value="zf-C2H2"/>
    <property type="match status" value="19"/>
</dbReference>
<dbReference type="FunFam" id="3.30.160.60:FF:000135">
    <property type="entry name" value="Zinc finger protein 358"/>
    <property type="match status" value="1"/>
</dbReference>
<dbReference type="FunFam" id="3.30.160.60:FF:000023">
    <property type="entry name" value="zinc finger protein 37 homolog"/>
    <property type="match status" value="1"/>
</dbReference>
<evidence type="ECO:0000259" key="14">
    <source>
        <dbReference type="PROSITE" id="PS50157"/>
    </source>
</evidence>
<feature type="domain" description="SCAN box" evidence="15">
    <location>
        <begin position="1036"/>
        <end position="1112"/>
    </location>
</feature>
<keyword evidence="8" id="KW-0805">Transcription regulation</keyword>
<dbReference type="FunFam" id="3.30.160.60:FF:000624">
    <property type="entry name" value="zinc finger protein 697"/>
    <property type="match status" value="1"/>
</dbReference>
<dbReference type="InterPro" id="IPR003309">
    <property type="entry name" value="SCAN_dom"/>
</dbReference>
<dbReference type="CDD" id="cd07936">
    <property type="entry name" value="SCAN"/>
    <property type="match status" value="3"/>
</dbReference>
<comment type="subcellular location">
    <subcellularLocation>
        <location evidence="1">Nucleus</location>
    </subcellularLocation>
</comment>
<dbReference type="SUPFAM" id="SSF47353">
    <property type="entry name" value="Retrovirus capsid dimerization domain-like"/>
    <property type="match status" value="3"/>
</dbReference>
<feature type="region of interest" description="Disordered" evidence="13">
    <location>
        <begin position="130"/>
        <end position="158"/>
    </location>
</feature>
<feature type="compositionally biased region" description="Basic and acidic residues" evidence="13">
    <location>
        <begin position="250"/>
        <end position="264"/>
    </location>
</feature>
<dbReference type="Gene3D" id="3.30.160.60">
    <property type="entry name" value="Classic Zinc Finger"/>
    <property type="match status" value="21"/>
</dbReference>
<dbReference type="FunFam" id="3.30.160.60:FF:001857">
    <property type="entry name" value="Uncharacterized protein"/>
    <property type="match status" value="1"/>
</dbReference>
<evidence type="ECO:0000259" key="16">
    <source>
        <dbReference type="PROSITE" id="PS50805"/>
    </source>
</evidence>
<feature type="region of interest" description="Disordered" evidence="13">
    <location>
        <begin position="250"/>
        <end position="289"/>
    </location>
</feature>
<evidence type="ECO:0000256" key="12">
    <source>
        <dbReference type="PROSITE-ProRule" id="PRU00042"/>
    </source>
</evidence>
<keyword evidence="5" id="KW-0677">Repeat</keyword>
<dbReference type="PROSITE" id="PS50805">
    <property type="entry name" value="KRAB"/>
    <property type="match status" value="2"/>
</dbReference>
<evidence type="ECO:0000256" key="3">
    <source>
        <dbReference type="ARBA" id="ARBA00022553"/>
    </source>
</evidence>
<evidence type="ECO:0000256" key="5">
    <source>
        <dbReference type="ARBA" id="ARBA00022737"/>
    </source>
</evidence>
<dbReference type="FunFam" id="3.30.160.60:FF:001997">
    <property type="entry name" value="Uncharacterized protein"/>
    <property type="match status" value="1"/>
</dbReference>
<evidence type="ECO:0000256" key="6">
    <source>
        <dbReference type="ARBA" id="ARBA00022771"/>
    </source>
</evidence>
<feature type="domain" description="C2H2-type" evidence="14">
    <location>
        <begin position="378"/>
        <end position="405"/>
    </location>
</feature>
<feature type="domain" description="C2H2-type" evidence="14">
    <location>
        <begin position="1475"/>
        <end position="1502"/>
    </location>
</feature>
<feature type="domain" description="C2H2-type" evidence="14">
    <location>
        <begin position="1391"/>
        <end position="1418"/>
    </location>
</feature>
<dbReference type="PANTHER" id="PTHR23235">
    <property type="entry name" value="KRUEPPEL-LIKE TRANSCRIPTION FACTOR"/>
    <property type="match status" value="1"/>
</dbReference>
<feature type="domain" description="KRAB" evidence="16">
    <location>
        <begin position="1191"/>
        <end position="1266"/>
    </location>
</feature>
<dbReference type="FunFam" id="3.30.160.60:FF:000016">
    <property type="entry name" value="zinc finger protein 37 homolog"/>
    <property type="match status" value="1"/>
</dbReference>
<dbReference type="InterPro" id="IPR036051">
    <property type="entry name" value="KRAB_dom_sf"/>
</dbReference>
<dbReference type="PROSITE" id="PS00028">
    <property type="entry name" value="ZINC_FINGER_C2H2_1"/>
    <property type="match status" value="21"/>
</dbReference>
<comment type="similarity">
    <text evidence="2">Belongs to the krueppel C2H2-type zinc-finger protein family.</text>
</comment>
<dbReference type="GO" id="GO:0008270">
    <property type="term" value="F:zinc ion binding"/>
    <property type="evidence" value="ECO:0007669"/>
    <property type="project" value="UniProtKB-KW"/>
</dbReference>
<protein>
    <submittedName>
        <fullName evidence="18">Uncharacterized protein LOC129327865</fullName>
    </submittedName>
</protein>
<evidence type="ECO:0000313" key="18">
    <source>
        <dbReference type="RefSeq" id="XP_054832592.1"/>
    </source>
</evidence>
<feature type="domain" description="C2H2-type" evidence="14">
    <location>
        <begin position="602"/>
        <end position="629"/>
    </location>
</feature>
<dbReference type="PANTHER" id="PTHR23235:SF142">
    <property type="entry name" value="ZINC FINGER PROTEIN 384"/>
    <property type="match status" value="1"/>
</dbReference>
<gene>
    <name evidence="18" type="primary">LOC129327865</name>
</gene>
<feature type="domain" description="C2H2-type" evidence="14">
    <location>
        <begin position="1587"/>
        <end position="1614"/>
    </location>
</feature>
<feature type="region of interest" description="Disordered" evidence="13">
    <location>
        <begin position="1156"/>
        <end position="1180"/>
    </location>
</feature>
<reference evidence="18" key="1">
    <citation type="submission" date="2025-08" db="UniProtKB">
        <authorList>
            <consortium name="RefSeq"/>
        </authorList>
    </citation>
    <scope>IDENTIFICATION</scope>
    <source>
        <tissue evidence="18">Blood</tissue>
    </source>
</reference>
<dbReference type="FunFam" id="1.10.4020.10:FF:000005">
    <property type="entry name" value="Uncharacterized protein"/>
    <property type="match status" value="3"/>
</dbReference>
<keyword evidence="4" id="KW-0479">Metal-binding</keyword>
<dbReference type="SUPFAM" id="SSF57667">
    <property type="entry name" value="beta-beta-alpha zinc fingers"/>
    <property type="match status" value="12"/>
</dbReference>
<dbReference type="InterPro" id="IPR038269">
    <property type="entry name" value="SCAN_sf"/>
</dbReference>
<dbReference type="CDD" id="cd07765">
    <property type="entry name" value="KRAB_A-box"/>
    <property type="match status" value="2"/>
</dbReference>
<dbReference type="FunFam" id="3.30.160.60:FF:000100">
    <property type="entry name" value="Zinc finger 45-like"/>
    <property type="match status" value="1"/>
</dbReference>
<dbReference type="FunFam" id="3.30.160.60:FF:002343">
    <property type="entry name" value="Zinc finger protein 33A"/>
    <property type="match status" value="5"/>
</dbReference>
<dbReference type="SUPFAM" id="SSF109640">
    <property type="entry name" value="KRAB domain (Kruppel-associated box)"/>
    <property type="match status" value="2"/>
</dbReference>
<dbReference type="FunFam" id="3.30.160.60:FF:000212">
    <property type="entry name" value="zinc finger protein 382 isoform X2"/>
    <property type="match status" value="1"/>
</dbReference>
<evidence type="ECO:0000256" key="9">
    <source>
        <dbReference type="ARBA" id="ARBA00023125"/>
    </source>
</evidence>
<evidence type="ECO:0000256" key="1">
    <source>
        <dbReference type="ARBA" id="ARBA00004123"/>
    </source>
</evidence>
<feature type="region of interest" description="Disordered" evidence="13">
    <location>
        <begin position="1235"/>
        <end position="1254"/>
    </location>
</feature>
<dbReference type="InterPro" id="IPR001909">
    <property type="entry name" value="KRAB"/>
</dbReference>
<dbReference type="GO" id="GO:0005634">
    <property type="term" value="C:nucleus"/>
    <property type="evidence" value="ECO:0007669"/>
    <property type="project" value="UniProtKB-SubCell"/>
</dbReference>
<feature type="domain" description="C2H2-type" evidence="14">
    <location>
        <begin position="1531"/>
        <end position="1558"/>
    </location>
</feature>
<feature type="region of interest" description="Disordered" evidence="13">
    <location>
        <begin position="1"/>
        <end position="22"/>
    </location>
</feature>
<feature type="domain" description="C2H2-type" evidence="14">
    <location>
        <begin position="1335"/>
        <end position="1362"/>
    </location>
</feature>
<dbReference type="SMART" id="SM00355">
    <property type="entry name" value="ZnF_C2H2"/>
    <property type="match status" value="21"/>
</dbReference>
<evidence type="ECO:0000313" key="17">
    <source>
        <dbReference type="Proteomes" id="UP001190640"/>
    </source>
</evidence>
<name>A0AA97KX98_EUBMA</name>
<dbReference type="FunFam" id="3.30.160.60:FF:001270">
    <property type="entry name" value="zinc finger protein 583 isoform X1"/>
    <property type="match status" value="1"/>
</dbReference>
<dbReference type="PROSITE" id="PS50157">
    <property type="entry name" value="ZINC_FINGER_C2H2_2"/>
    <property type="match status" value="21"/>
</dbReference>
<feature type="region of interest" description="Disordered" evidence="13">
    <location>
        <begin position="987"/>
        <end position="1011"/>
    </location>
</feature>
<dbReference type="FunFam" id="3.30.160.60:FF:003288">
    <property type="entry name" value="Uncharacterized protein"/>
    <property type="match status" value="1"/>
</dbReference>
<dbReference type="GeneID" id="129327865"/>
<feature type="domain" description="C2H2-type" evidence="14">
    <location>
        <begin position="518"/>
        <end position="545"/>
    </location>
</feature>
<dbReference type="Gene3D" id="1.10.4020.10">
    <property type="entry name" value="DNA breaking-rejoining enzymes"/>
    <property type="match status" value="3"/>
</dbReference>
<dbReference type="Pfam" id="PF01352">
    <property type="entry name" value="KRAB"/>
    <property type="match status" value="2"/>
</dbReference>
<feature type="domain" description="C2H2-type" evidence="14">
    <location>
        <begin position="1419"/>
        <end position="1446"/>
    </location>
</feature>
<sequence>MGNQSLPGPEAENGPEAIPAGSREEFWEIPVGKILADDSTSSDVRCLHFRQFCYQEAEGPRETCSRLHHLCQLWLKPERHSKKEMLDLVLLEQFLAVLPPEMESWVRECRPETSSQAVALAEGFLLSQAEGEKQGGQSRGLSRGADGAEAAPSNPGQRPFFWGTKWENEQGANLLGNGRTLADGSGPLSLCEGLEVASEPLDQGLVTLEEVSVSFTLEEWALLDPGQRALHWEVMEENCRNLAHLGHEFQRREEEQKRGTEGKSKCSKKSIAPGDTNFHEISVQGPINKRNKSSRFTQCTKLLAEKSSLDSHQGMQNQEKLLKESESAMNSNGRKSLVLQEALEAQEEPHLHSQCEKSFKWTGEVISHQMRPAREKPYKCSECMKSFRVRSELISHQRIHTGEKPYKCSECGKSFRSNDKLKQHQRTHNGEKPYRCSVCGKSFRQSSHLCVHLRVHTGVKPYQCSVCGNCFGRKEILIQHQWVHTREKPYKCSECGRSFRQNADLTSHHRIHTQEKPYKCSECDKTFTERGTLRAHQRIHTGENLHTCLECGKSFSQNSHLRVHLRIHTGVKPYQCPECEKSFTQNAHLRVHLGIHTGVKPYQCPECGNCFRRKESLIQHQRVHTREEPYKCSECGKGFRQSSALAYHKKTLHINAQNVETASEGRTNLYNIKECVVGKNHVDVQNVERGGGYGSNGVGRILESSGLPYQKPPVLMSGSEPGVPEKHRKGKAGEVISCPQSPPWESGLCFSHACGSLGSSFPARDPPVFFYCGLQKGCGSRARRAFGLLESGAKMGKLDSAGAGAERGPEATQAGSKEEFWKRTVQKALDGGTTSRDVQRQRFRHFCYQAAEGPRETCRRLHALCHQWLKPERHSKKEMLDLVILEQFLAVLPPEMESWVRECGPETSSQAVALAEGFLLSQAEEEMHRGQGPSKGAADFPKAEKMPSNLRQRLFTGETTWENDGCAVSLGLESRARSSSCLLGSAAKTGKQTSGGREGERGPEAIQAGTSGEFWERSVPKVLADDTTSSVVRCLHFRQFCYQEAEGPRETCSRLHHLCQLWLKPERHSKEEMLDLVLLEQFLAVLPPAMESWVRECRPEASSQAVTTAEGFLLSQEKDVKLEQQEEPKGAAPFPEAEKVQSDLFTWGTTWKSNRSATFTGGGRTQAGGSGPSSLCGGLEAASEPPEQVLVTLEEVSVSFTQEEWGLLDPGQRALYWEVMEENCRNLASLGQPCKRNEEKQKRGTEAQSKQNKKSVAFEGANFDAIPVQKQINNGSKRRNFAQHTKLLSGKSGLVSLQRMQNQKKLPEESACMTNSKGSKNFILQEMLPTPGKPHKCSHCGKSFRKNSELDSHHRIHTGEKPYKCTVCGKSFKEGSGLNSHQRIHKGEKPYKCSVCGKCFRYSSNLTSHRRTHTGEKPYRCSVCRKSFSYSSNLTSHQRIHTGEKPYKCSECGKSFKDGSGLTSHQRIHTGEKPYKCSMCGKSFKDGSGLTSHQRIHTGEKLYECSQCRKSFSCKETLASHERIHTGEKPFKCSYCEKSFSDRRNLTSHQRIHTGEKPFQCSDCGKSFGRKETLASHQRIHTGEKPFKCSDCGKSFRQSAGLTHHQRIHTGEKPYQCSVCGKSFTVYGNLISHLRTHARKTL</sequence>
<evidence type="ECO:0000256" key="4">
    <source>
        <dbReference type="ARBA" id="ARBA00022723"/>
    </source>
</evidence>
<dbReference type="PROSITE" id="PS50804">
    <property type="entry name" value="SCAN_BOX"/>
    <property type="match status" value="3"/>
</dbReference>
<organism evidence="17 18">
    <name type="scientific">Eublepharis macularius</name>
    <name type="common">Leopard gecko</name>
    <name type="synonym">Cyrtodactylus macularius</name>
    <dbReference type="NCBI Taxonomy" id="481883"/>
    <lineage>
        <taxon>Eukaryota</taxon>
        <taxon>Metazoa</taxon>
        <taxon>Chordata</taxon>
        <taxon>Craniata</taxon>
        <taxon>Vertebrata</taxon>
        <taxon>Euteleostomi</taxon>
        <taxon>Lepidosauria</taxon>
        <taxon>Squamata</taxon>
        <taxon>Bifurcata</taxon>
        <taxon>Gekkota</taxon>
        <taxon>Eublepharidae</taxon>
        <taxon>Eublepharinae</taxon>
        <taxon>Eublepharis</taxon>
    </lineage>
</organism>
<evidence type="ECO:0000256" key="7">
    <source>
        <dbReference type="ARBA" id="ARBA00022833"/>
    </source>
</evidence>
<evidence type="ECO:0000256" key="8">
    <source>
        <dbReference type="ARBA" id="ARBA00023015"/>
    </source>
</evidence>
<dbReference type="FunFam" id="3.30.160.60:FF:000358">
    <property type="entry name" value="zinc finger protein 24"/>
    <property type="match status" value="1"/>
</dbReference>
<keyword evidence="6 12" id="KW-0863">Zinc-finger</keyword>
<dbReference type="GO" id="GO:0000978">
    <property type="term" value="F:RNA polymerase II cis-regulatory region sequence-specific DNA binding"/>
    <property type="evidence" value="ECO:0007669"/>
    <property type="project" value="TreeGrafter"/>
</dbReference>
<evidence type="ECO:0000256" key="10">
    <source>
        <dbReference type="ARBA" id="ARBA00023163"/>
    </source>
</evidence>
<feature type="domain" description="C2H2-type" evidence="14">
    <location>
        <begin position="406"/>
        <end position="433"/>
    </location>
</feature>
<feature type="domain" description="C2H2-type" evidence="14">
    <location>
        <begin position="462"/>
        <end position="489"/>
    </location>
</feature>
<feature type="compositionally biased region" description="Gly residues" evidence="13">
    <location>
        <begin position="1160"/>
        <end position="1171"/>
    </location>
</feature>
<accession>A0AA97KX98</accession>
<feature type="compositionally biased region" description="Basic and acidic residues" evidence="13">
    <location>
        <begin position="1235"/>
        <end position="1245"/>
    </location>
</feature>
<evidence type="ECO:0000256" key="2">
    <source>
        <dbReference type="ARBA" id="ARBA00006991"/>
    </source>
</evidence>
<feature type="domain" description="C2H2-type" evidence="14">
    <location>
        <begin position="1447"/>
        <end position="1474"/>
    </location>
</feature>
<evidence type="ECO:0000256" key="13">
    <source>
        <dbReference type="SAM" id="MobiDB-lite"/>
    </source>
</evidence>
<dbReference type="FunFam" id="3.30.160.60:FF:001639">
    <property type="entry name" value="Si:dkey-7i4.21"/>
    <property type="match status" value="1"/>
</dbReference>
<keyword evidence="9" id="KW-0238">DNA-binding</keyword>
<keyword evidence="7" id="KW-0862">Zinc</keyword>
<dbReference type="FunFam" id="3.30.160.60:FF:001954">
    <property type="entry name" value="Zinc finger protein 787"/>
    <property type="match status" value="1"/>
</dbReference>
<feature type="domain" description="C2H2-type" evidence="14">
    <location>
        <begin position="1615"/>
        <end position="1642"/>
    </location>
</feature>
<dbReference type="Proteomes" id="UP001190640">
    <property type="component" value="Chromosome 4"/>
</dbReference>
<keyword evidence="11" id="KW-0539">Nucleus</keyword>
<feature type="domain" description="C2H2-type" evidence="14">
    <location>
        <begin position="630"/>
        <end position="658"/>
    </location>
</feature>
<feature type="domain" description="C2H2-type" evidence="14">
    <location>
        <begin position="490"/>
        <end position="517"/>
    </location>
</feature>
<dbReference type="GO" id="GO:0000981">
    <property type="term" value="F:DNA-binding transcription factor activity, RNA polymerase II-specific"/>
    <property type="evidence" value="ECO:0007669"/>
    <property type="project" value="TreeGrafter"/>
</dbReference>
<feature type="domain" description="C2H2-type" evidence="14">
    <location>
        <begin position="434"/>
        <end position="461"/>
    </location>
</feature>